<evidence type="ECO:0000313" key="10">
    <source>
        <dbReference type="EMBL" id="CAB3375013.1"/>
    </source>
</evidence>
<dbReference type="SUPFAM" id="SSF54782">
    <property type="entry name" value="Porphobilinogen deaminase (hydroxymethylbilane synthase), C-terminal domain"/>
    <property type="match status" value="1"/>
</dbReference>
<comment type="caution">
    <text evidence="10">The sequence shown here is derived from an EMBL/GenBank/DDBJ whole genome shotgun (WGS) entry which is preliminary data.</text>
</comment>
<feature type="domain" description="Porphobilinogen deaminase N-terminal" evidence="8">
    <location>
        <begin position="10"/>
        <end position="232"/>
    </location>
</feature>
<dbReference type="PANTHER" id="PTHR11557">
    <property type="entry name" value="PORPHOBILINOGEN DEAMINASE"/>
    <property type="match status" value="1"/>
</dbReference>
<dbReference type="Pfam" id="PF03900">
    <property type="entry name" value="Porphobil_deamC"/>
    <property type="match status" value="1"/>
</dbReference>
<dbReference type="PROSITE" id="PS00533">
    <property type="entry name" value="PORPHOBILINOGEN_DEAM"/>
    <property type="match status" value="1"/>
</dbReference>
<dbReference type="GO" id="GO:0006783">
    <property type="term" value="P:heme biosynthetic process"/>
    <property type="evidence" value="ECO:0007669"/>
    <property type="project" value="TreeGrafter"/>
</dbReference>
<feature type="domain" description="Porphobilinogen deaminase C-terminal" evidence="9">
    <location>
        <begin position="246"/>
        <end position="305"/>
    </location>
</feature>
<evidence type="ECO:0000256" key="2">
    <source>
        <dbReference type="ARBA" id="ARBA00004735"/>
    </source>
</evidence>
<evidence type="ECO:0000256" key="3">
    <source>
        <dbReference type="ARBA" id="ARBA00005638"/>
    </source>
</evidence>
<dbReference type="Gene3D" id="3.30.160.40">
    <property type="entry name" value="Porphobilinogen deaminase, C-terminal domain"/>
    <property type="match status" value="1"/>
</dbReference>
<evidence type="ECO:0000256" key="4">
    <source>
        <dbReference type="ARBA" id="ARBA00012655"/>
    </source>
</evidence>
<dbReference type="FunFam" id="3.40.190.10:FF:000005">
    <property type="entry name" value="Porphobilinogen deaminase"/>
    <property type="match status" value="1"/>
</dbReference>
<keyword evidence="11" id="KW-1185">Reference proteome</keyword>
<evidence type="ECO:0000256" key="7">
    <source>
        <dbReference type="ARBA" id="ARBA00033064"/>
    </source>
</evidence>
<dbReference type="AlphaFoldDB" id="A0A8S1CYQ6"/>
<dbReference type="Proteomes" id="UP000494165">
    <property type="component" value="Unassembled WGS sequence"/>
</dbReference>
<gene>
    <name evidence="10" type="ORF">CLODIP_2_CD02912</name>
</gene>
<dbReference type="Pfam" id="PF01379">
    <property type="entry name" value="Porphobil_deam"/>
    <property type="match status" value="1"/>
</dbReference>
<evidence type="ECO:0000313" key="11">
    <source>
        <dbReference type="Proteomes" id="UP000494165"/>
    </source>
</evidence>
<name>A0A8S1CYQ6_9INSE</name>
<sequence>MDSGDGEKVVKVGSRKSELALIQTNSVIDSLKTFHPNARFEIVKMNTTGDKILDKPLPKIGEKSLFTKELEVALEDGSVDFVVHSLKDLPTTLPDNLAIGGICKRENARDAVIIHPKLEAKSLSALAKNSIVGTSSLRRVAQVRQLYPDLEVKSIRGNLNTRLSKLTNSVVDSNNKDAENPLQYSAIMLAVAGIERMGWKDKISQILEPSEIMYAVGQGALAIECRSDDQKTVDFLAPLHDRSTVLRVVAERSLLKKLGGGCSAPVAVNCTLDDNDNLSLEAGVWSLDGKKSLKKKLSVVIATKDEPPKKMTKKEDTLFAGILAGKLLKDELEMAQDLGIKVAEELVAEGALDIMEEARAENEKPEEVKKFIEEIKNGASDKLVQEQR</sequence>
<organism evidence="10 11">
    <name type="scientific">Cloeon dipterum</name>
    <dbReference type="NCBI Taxonomy" id="197152"/>
    <lineage>
        <taxon>Eukaryota</taxon>
        <taxon>Metazoa</taxon>
        <taxon>Ecdysozoa</taxon>
        <taxon>Arthropoda</taxon>
        <taxon>Hexapoda</taxon>
        <taxon>Insecta</taxon>
        <taxon>Pterygota</taxon>
        <taxon>Palaeoptera</taxon>
        <taxon>Ephemeroptera</taxon>
        <taxon>Pisciforma</taxon>
        <taxon>Baetidae</taxon>
        <taxon>Cloeon</taxon>
    </lineage>
</organism>
<dbReference type="InterPro" id="IPR022417">
    <property type="entry name" value="Porphobilin_deaminase_N"/>
</dbReference>
<comment type="similarity">
    <text evidence="3">Belongs to the HMBS family.</text>
</comment>
<evidence type="ECO:0000256" key="1">
    <source>
        <dbReference type="ARBA" id="ARBA00001916"/>
    </source>
</evidence>
<dbReference type="CDD" id="cd13645">
    <property type="entry name" value="PBP2_HuPBGD_like"/>
    <property type="match status" value="1"/>
</dbReference>
<dbReference type="OrthoDB" id="564646at2759"/>
<evidence type="ECO:0000256" key="6">
    <source>
        <dbReference type="ARBA" id="ARBA00023244"/>
    </source>
</evidence>
<dbReference type="FunFam" id="3.40.190.10:FF:000260">
    <property type="entry name" value="Porphobilinogen deaminase"/>
    <property type="match status" value="1"/>
</dbReference>
<accession>A0A8S1CYQ6</accession>
<evidence type="ECO:0000259" key="8">
    <source>
        <dbReference type="Pfam" id="PF01379"/>
    </source>
</evidence>
<dbReference type="PANTHER" id="PTHR11557:SF0">
    <property type="entry name" value="PORPHOBILINOGEN DEAMINASE"/>
    <property type="match status" value="1"/>
</dbReference>
<dbReference type="SUPFAM" id="SSF53850">
    <property type="entry name" value="Periplasmic binding protein-like II"/>
    <property type="match status" value="1"/>
</dbReference>
<dbReference type="Gene3D" id="3.40.190.10">
    <property type="entry name" value="Periplasmic binding protein-like II"/>
    <property type="match status" value="2"/>
</dbReference>
<reference evidence="10 11" key="1">
    <citation type="submission" date="2020-04" db="EMBL/GenBank/DDBJ databases">
        <authorList>
            <person name="Alioto T."/>
            <person name="Alioto T."/>
            <person name="Gomez Garrido J."/>
        </authorList>
    </citation>
    <scope>NUCLEOTIDE SEQUENCE [LARGE SCALE GENOMIC DNA]</scope>
</reference>
<dbReference type="InterPro" id="IPR036803">
    <property type="entry name" value="Porphobilinogen_deaminase_C_sf"/>
</dbReference>
<keyword evidence="5" id="KW-0808">Transferase</keyword>
<proteinExistence type="inferred from homology"/>
<protein>
    <recommendedName>
        <fullName evidence="4">hydroxymethylbilane synthase</fullName>
        <ecNumber evidence="4">2.5.1.61</ecNumber>
    </recommendedName>
    <alternativeName>
        <fullName evidence="7">Hydroxymethylbilane synthase</fullName>
    </alternativeName>
</protein>
<dbReference type="EC" id="2.5.1.61" evidence="4"/>
<comment type="pathway">
    <text evidence="2">Porphyrin-containing compound metabolism; protoporphyrin-IX biosynthesis; coproporphyrinogen-III from 5-aminolevulinate: step 2/4.</text>
</comment>
<dbReference type="InterPro" id="IPR022418">
    <property type="entry name" value="Porphobilinogen_deaminase_C"/>
</dbReference>
<comment type="cofactor">
    <cofactor evidence="1">
        <name>dipyrromethane</name>
        <dbReference type="ChEBI" id="CHEBI:60342"/>
    </cofactor>
</comment>
<dbReference type="GO" id="GO:0005737">
    <property type="term" value="C:cytoplasm"/>
    <property type="evidence" value="ECO:0007669"/>
    <property type="project" value="TreeGrafter"/>
</dbReference>
<dbReference type="InterPro" id="IPR000860">
    <property type="entry name" value="HemC"/>
</dbReference>
<dbReference type="GO" id="GO:0004418">
    <property type="term" value="F:hydroxymethylbilane synthase activity"/>
    <property type="evidence" value="ECO:0007669"/>
    <property type="project" value="UniProtKB-EC"/>
</dbReference>
<dbReference type="PRINTS" id="PR00151">
    <property type="entry name" value="PORPHBDMNASE"/>
</dbReference>
<dbReference type="NCBIfam" id="TIGR00212">
    <property type="entry name" value="hemC"/>
    <property type="match status" value="1"/>
</dbReference>
<dbReference type="InterPro" id="IPR022419">
    <property type="entry name" value="Porphobilin_deaminase_cofac_BS"/>
</dbReference>
<evidence type="ECO:0000259" key="9">
    <source>
        <dbReference type="Pfam" id="PF03900"/>
    </source>
</evidence>
<keyword evidence="6" id="KW-0627">Porphyrin biosynthesis</keyword>
<evidence type="ECO:0000256" key="5">
    <source>
        <dbReference type="ARBA" id="ARBA00022679"/>
    </source>
</evidence>
<dbReference type="HAMAP" id="MF_00260">
    <property type="entry name" value="Porphobil_deam"/>
    <property type="match status" value="1"/>
</dbReference>
<dbReference type="EMBL" id="CADEPI010000106">
    <property type="protein sequence ID" value="CAB3375013.1"/>
    <property type="molecule type" value="Genomic_DNA"/>
</dbReference>